<sequence>MPHAIVETSTHLPLNTKSHTKSHTKKSSPNRAVSIVLDQLFAHQALYYASPLSQTLTTRLRTVQKTSPVPITGILSLGLGSLFETKGQTRRLKQLAIFLGLRDTLQHLSSTRIQLFAQDPSFSRHDEALLSSLDIQIVRTPEASQLGEAEAVLGPQTIVYAPFLTLDAYGSLLVGARKPVPYLLGDDFEALETKWPRYSAERAQVEEVMHRGLARYRRRKVEVHGFWEEEDRSFPMAWYELAGKKGVEVRGKL</sequence>
<dbReference type="Pfam" id="PF07985">
    <property type="entry name" value="SRR1"/>
    <property type="match status" value="1"/>
</dbReference>
<dbReference type="OrthoDB" id="5318346at2759"/>
<feature type="compositionally biased region" description="Basic residues" evidence="1">
    <location>
        <begin position="18"/>
        <end position="28"/>
    </location>
</feature>
<evidence type="ECO:0000313" key="4">
    <source>
        <dbReference type="Proteomes" id="UP001056012"/>
    </source>
</evidence>
<feature type="domain" description="SRR1-like" evidence="2">
    <location>
        <begin position="63"/>
        <end position="201"/>
    </location>
</feature>
<dbReference type="VEuPathDB" id="FungiDB:yc1106_06268"/>
<organism evidence="3 4">
    <name type="scientific">Curvularia clavata</name>
    <dbReference type="NCBI Taxonomy" id="95742"/>
    <lineage>
        <taxon>Eukaryota</taxon>
        <taxon>Fungi</taxon>
        <taxon>Dikarya</taxon>
        <taxon>Ascomycota</taxon>
        <taxon>Pezizomycotina</taxon>
        <taxon>Dothideomycetes</taxon>
        <taxon>Pleosporomycetidae</taxon>
        <taxon>Pleosporales</taxon>
        <taxon>Pleosporineae</taxon>
        <taxon>Pleosporaceae</taxon>
        <taxon>Curvularia</taxon>
    </lineage>
</organism>
<evidence type="ECO:0000259" key="2">
    <source>
        <dbReference type="Pfam" id="PF07985"/>
    </source>
</evidence>
<dbReference type="Proteomes" id="UP001056012">
    <property type="component" value="Chromosome 4"/>
</dbReference>
<evidence type="ECO:0000256" key="1">
    <source>
        <dbReference type="SAM" id="MobiDB-lite"/>
    </source>
</evidence>
<dbReference type="PANTHER" id="PTHR42080:SF1">
    <property type="entry name" value="SRR1-LIKE DOMAIN-CONTAINING PROTEIN"/>
    <property type="match status" value="1"/>
</dbReference>
<proteinExistence type="predicted"/>
<dbReference type="InterPro" id="IPR012942">
    <property type="entry name" value="SRR1-like"/>
</dbReference>
<evidence type="ECO:0000313" key="3">
    <source>
        <dbReference type="EMBL" id="USP78994.1"/>
    </source>
</evidence>
<accession>A0A9Q8ZCM4</accession>
<name>A0A9Q8ZCM4_CURCL</name>
<reference evidence="3" key="1">
    <citation type="submission" date="2021-12" db="EMBL/GenBank/DDBJ databases">
        <title>Curvularia clavata genome.</title>
        <authorList>
            <person name="Cao Y."/>
        </authorList>
    </citation>
    <scope>NUCLEOTIDE SEQUENCE</scope>
    <source>
        <strain evidence="3">Yc1106</strain>
    </source>
</reference>
<dbReference type="PANTHER" id="PTHR42080">
    <property type="entry name" value="SRR1 DOMAIN-CONTAINING PROTEIN"/>
    <property type="match status" value="1"/>
</dbReference>
<keyword evidence="4" id="KW-1185">Reference proteome</keyword>
<protein>
    <recommendedName>
        <fullName evidence="2">SRR1-like domain-containing protein</fullName>
    </recommendedName>
</protein>
<gene>
    <name evidence="3" type="ORF">yc1106_06268</name>
</gene>
<feature type="region of interest" description="Disordered" evidence="1">
    <location>
        <begin position="1"/>
        <end position="29"/>
    </location>
</feature>
<dbReference type="AlphaFoldDB" id="A0A9Q8ZCM4"/>
<dbReference type="EMBL" id="CP089277">
    <property type="protein sequence ID" value="USP78994.1"/>
    <property type="molecule type" value="Genomic_DNA"/>
</dbReference>